<dbReference type="PROSITE" id="PS51257">
    <property type="entry name" value="PROKAR_LIPOPROTEIN"/>
    <property type="match status" value="1"/>
</dbReference>
<evidence type="ECO:0000256" key="3">
    <source>
        <dbReference type="ARBA" id="ARBA00022827"/>
    </source>
</evidence>
<keyword evidence="3" id="KW-0274">FAD</keyword>
<keyword evidence="5" id="KW-0503">Monooxygenase</keyword>
<evidence type="ECO:0000313" key="5">
    <source>
        <dbReference type="EMBL" id="MBU3062039.1"/>
    </source>
</evidence>
<protein>
    <submittedName>
        <fullName evidence="5">FAD-dependent monooxygenase</fullName>
    </submittedName>
</protein>
<dbReference type="Gene3D" id="3.40.30.120">
    <property type="match status" value="1"/>
</dbReference>
<evidence type="ECO:0000313" key="6">
    <source>
        <dbReference type="Proteomes" id="UP000733379"/>
    </source>
</evidence>
<accession>A0ABS6AYF7</accession>
<keyword evidence="2" id="KW-0285">Flavoprotein</keyword>
<feature type="domain" description="FAD-binding" evidence="4">
    <location>
        <begin position="5"/>
        <end position="366"/>
    </location>
</feature>
<comment type="caution">
    <text evidence="5">The sequence shown here is derived from an EMBL/GenBank/DDBJ whole genome shotgun (WGS) entry which is preliminary data.</text>
</comment>
<sequence>MSETRTDVVISGAGPNGLMLACELALAGVQAVVLDPLPGPSPEPKTNGLVGQVVRLMDMRGLYQTPDYDIMGSETTEIPEPLPRYIFSGMGLELSALQHNPVYGMGIPQPRLIQLLARRAEDLGIRVRWGQPLSDLRVDGDGVTVTIAGPDGPYELETRYLVGADGGKSLVRKRTGIEFLGTSADNRITRFGHARIPDELRTATGGIAIPGAGEFNFGHNRIERGMFIFAELQPGRPLIGVMEYDCDPVPEDAPVTFEEIHAAVERVLGVPVPMEPPAGPGPHALRRTVGQRTLLAEHYRRGGILLLGDAAHVHSAMGGPGLNLGLQDAINLGWKLAAVVRGDALADLLDTYESERYPVAERVMMHSLSQSALVAPGPEVTALRELFGELLRLPEVVEHIANLLAGSDVRYDTGDTHPLSGHLVPELTVETSDGTWRVTELLRSARPVLLDLSGSAARHAREWSDRVDIVTGTVPDAPAAALLIRPDGYIAWATDDSDVEGLHRALNRWFGPARELAELTDR</sequence>
<proteinExistence type="predicted"/>
<keyword evidence="6" id="KW-1185">Reference proteome</keyword>
<dbReference type="InterPro" id="IPR002938">
    <property type="entry name" value="FAD-bd"/>
</dbReference>
<dbReference type="Proteomes" id="UP000733379">
    <property type="component" value="Unassembled WGS sequence"/>
</dbReference>
<dbReference type="InterPro" id="IPR036188">
    <property type="entry name" value="FAD/NAD-bd_sf"/>
</dbReference>
<comment type="cofactor">
    <cofactor evidence="1">
        <name>FAD</name>
        <dbReference type="ChEBI" id="CHEBI:57692"/>
    </cofactor>
</comment>
<keyword evidence="5" id="KW-0560">Oxidoreductase</keyword>
<dbReference type="Pfam" id="PF01494">
    <property type="entry name" value="FAD_binding_3"/>
    <property type="match status" value="1"/>
</dbReference>
<dbReference type="Gene3D" id="3.50.50.60">
    <property type="entry name" value="FAD/NAD(P)-binding domain"/>
    <property type="match status" value="2"/>
</dbReference>
<organism evidence="5 6">
    <name type="scientific">Nocardia albiluteola</name>
    <dbReference type="NCBI Taxonomy" id="2842303"/>
    <lineage>
        <taxon>Bacteria</taxon>
        <taxon>Bacillati</taxon>
        <taxon>Actinomycetota</taxon>
        <taxon>Actinomycetes</taxon>
        <taxon>Mycobacteriales</taxon>
        <taxon>Nocardiaceae</taxon>
        <taxon>Nocardia</taxon>
    </lineage>
</organism>
<dbReference type="Gene3D" id="3.30.70.2450">
    <property type="match status" value="1"/>
</dbReference>
<dbReference type="RefSeq" id="WP_215916939.1">
    <property type="nucleotide sequence ID" value="NZ_JAHKNI010000003.1"/>
</dbReference>
<dbReference type="SUPFAM" id="SSF51905">
    <property type="entry name" value="FAD/NAD(P)-binding domain"/>
    <property type="match status" value="1"/>
</dbReference>
<evidence type="ECO:0000259" key="4">
    <source>
        <dbReference type="Pfam" id="PF01494"/>
    </source>
</evidence>
<dbReference type="EMBL" id="JAHKNI010000003">
    <property type="protein sequence ID" value="MBU3062039.1"/>
    <property type="molecule type" value="Genomic_DNA"/>
</dbReference>
<reference evidence="5 6" key="1">
    <citation type="submission" date="2021-06" db="EMBL/GenBank/DDBJ databases">
        <title>Actinomycetes sequencing.</title>
        <authorList>
            <person name="Shan Q."/>
        </authorList>
    </citation>
    <scope>NUCLEOTIDE SEQUENCE [LARGE SCALE GENOMIC DNA]</scope>
    <source>
        <strain evidence="5 6">NEAU-G5</strain>
    </source>
</reference>
<evidence type="ECO:0000256" key="1">
    <source>
        <dbReference type="ARBA" id="ARBA00001974"/>
    </source>
</evidence>
<gene>
    <name evidence="5" type="ORF">KO481_10945</name>
</gene>
<dbReference type="GO" id="GO:0004497">
    <property type="term" value="F:monooxygenase activity"/>
    <property type="evidence" value="ECO:0007669"/>
    <property type="project" value="UniProtKB-KW"/>
</dbReference>
<dbReference type="Pfam" id="PF21274">
    <property type="entry name" value="Rng_hyd_C"/>
    <property type="match status" value="1"/>
</dbReference>
<name>A0ABS6AYF7_9NOCA</name>
<dbReference type="InterPro" id="IPR050641">
    <property type="entry name" value="RIFMO-like"/>
</dbReference>
<dbReference type="PRINTS" id="PR00420">
    <property type="entry name" value="RNGMNOXGNASE"/>
</dbReference>
<evidence type="ECO:0000256" key="2">
    <source>
        <dbReference type="ARBA" id="ARBA00022630"/>
    </source>
</evidence>
<dbReference type="PANTHER" id="PTHR43004">
    <property type="entry name" value="TRK SYSTEM POTASSIUM UPTAKE PROTEIN"/>
    <property type="match status" value="1"/>
</dbReference>
<dbReference type="PANTHER" id="PTHR43004:SF19">
    <property type="entry name" value="BINDING MONOOXYGENASE, PUTATIVE (JCVI)-RELATED"/>
    <property type="match status" value="1"/>
</dbReference>